<evidence type="ECO:0000256" key="11">
    <source>
        <dbReference type="ARBA" id="ARBA00023136"/>
    </source>
</evidence>
<accession>A0A6B8RHU3</accession>
<evidence type="ECO:0000256" key="2">
    <source>
        <dbReference type="ARBA" id="ARBA00004651"/>
    </source>
</evidence>
<dbReference type="SUPFAM" id="SSF55874">
    <property type="entry name" value="ATPase domain of HSP90 chaperone/DNA topoisomerase II/histidine kinase"/>
    <property type="match status" value="1"/>
</dbReference>
<dbReference type="Gene3D" id="6.10.340.10">
    <property type="match status" value="1"/>
</dbReference>
<keyword evidence="11 12" id="KW-0472">Membrane</keyword>
<comment type="catalytic activity">
    <reaction evidence="1">
        <text>ATP + protein L-histidine = ADP + protein N-phospho-L-histidine.</text>
        <dbReference type="EC" id="2.7.13.3"/>
    </reaction>
</comment>
<organism evidence="15 16">
    <name type="scientific">Paenibacillus psychroresistens</name>
    <dbReference type="NCBI Taxonomy" id="1778678"/>
    <lineage>
        <taxon>Bacteria</taxon>
        <taxon>Bacillati</taxon>
        <taxon>Bacillota</taxon>
        <taxon>Bacilli</taxon>
        <taxon>Bacillales</taxon>
        <taxon>Paenibacillaceae</taxon>
        <taxon>Paenibacillus</taxon>
    </lineage>
</organism>
<dbReference type="RefSeq" id="WP_155701068.1">
    <property type="nucleotide sequence ID" value="NZ_CP034235.1"/>
</dbReference>
<dbReference type="Proteomes" id="UP000426246">
    <property type="component" value="Chromosome"/>
</dbReference>
<proteinExistence type="predicted"/>
<dbReference type="PANTHER" id="PTHR34220">
    <property type="entry name" value="SENSOR HISTIDINE KINASE YPDA"/>
    <property type="match status" value="1"/>
</dbReference>
<evidence type="ECO:0000256" key="5">
    <source>
        <dbReference type="ARBA" id="ARBA00022553"/>
    </source>
</evidence>
<evidence type="ECO:0000256" key="6">
    <source>
        <dbReference type="ARBA" id="ARBA00022679"/>
    </source>
</evidence>
<dbReference type="InterPro" id="IPR005467">
    <property type="entry name" value="His_kinase_dom"/>
</dbReference>
<keyword evidence="10" id="KW-0902">Two-component regulatory system</keyword>
<evidence type="ECO:0000256" key="8">
    <source>
        <dbReference type="ARBA" id="ARBA00022777"/>
    </source>
</evidence>
<keyword evidence="4" id="KW-1003">Cell membrane</keyword>
<keyword evidence="7" id="KW-0547">Nucleotide-binding</keyword>
<feature type="domain" description="HAMP" evidence="14">
    <location>
        <begin position="311"/>
        <end position="365"/>
    </location>
</feature>
<dbReference type="SMART" id="SM00387">
    <property type="entry name" value="HATPase_c"/>
    <property type="match status" value="1"/>
</dbReference>
<evidence type="ECO:0000313" key="16">
    <source>
        <dbReference type="Proteomes" id="UP000426246"/>
    </source>
</evidence>
<keyword evidence="8" id="KW-0418">Kinase</keyword>
<dbReference type="InterPro" id="IPR050640">
    <property type="entry name" value="Bact_2-comp_sensor_kinase"/>
</dbReference>
<sequence>MLYKFKHLRIKTQLAVLSLLVLVFISLLIVYSYNKFAKVVEEKNLQANQNLTEQIKKSEEVIFDLFEKMLINLAFSNEVQSFLLKDDPVKHVDNARNINNLMKGLISLKDGIEDIILIGNNGDQLSYTGNSPTIRQIKAYLDRNPKQSKPYASELMACPAGGITCILLTEPIISLDSYGPFHQEIGVIGLLVQAKTLAAIEEDQYHNKDVILLITDRNGQLIANNNPAFEDTQPILESVMQHRTLSSQTEVIQEKHYSIVRENIVFTGGQLISITPLDLLHKELRSIRRDEITILIVSGLILSFLLGYIVNNIVRPLRILMQFMQKIKRDTDAMKLRIDLDGYAEIGVVANEFNGMLNKIQSLTDENGLINSRMYQIELERKNAQYHYLKSQINPHFLYNTLETIKGLAVMRGVNEIRDIAKALGQMFRYAVKGNDEIPLFKEIDIIDNYLQIQQYRFQDKIVAELRLDKNTMSYSVPKMILQPIVENAIYHGLEPKLGKGRLIIGSNIINHVLFLTVEDDGVGMSKEKLASLLHTLAVMDPPDSDADQGVGLVNVHRRIQLKYGSRYGLEVRSMEGMGTTMTLTLPVGDNANV</sequence>
<dbReference type="KEGG" id="ppsc:EHS13_14665"/>
<dbReference type="InterPro" id="IPR010559">
    <property type="entry name" value="Sig_transdc_His_kin_internal"/>
</dbReference>
<evidence type="ECO:0000256" key="3">
    <source>
        <dbReference type="ARBA" id="ARBA00012438"/>
    </source>
</evidence>
<dbReference type="CDD" id="cd06225">
    <property type="entry name" value="HAMP"/>
    <property type="match status" value="1"/>
</dbReference>
<protein>
    <recommendedName>
        <fullName evidence="3">histidine kinase</fullName>
        <ecNumber evidence="3">2.7.13.3</ecNumber>
    </recommendedName>
</protein>
<evidence type="ECO:0000256" key="9">
    <source>
        <dbReference type="ARBA" id="ARBA00022840"/>
    </source>
</evidence>
<dbReference type="PANTHER" id="PTHR34220:SF7">
    <property type="entry name" value="SENSOR HISTIDINE KINASE YPDA"/>
    <property type="match status" value="1"/>
</dbReference>
<dbReference type="GO" id="GO:0000155">
    <property type="term" value="F:phosphorelay sensor kinase activity"/>
    <property type="evidence" value="ECO:0007669"/>
    <property type="project" value="InterPro"/>
</dbReference>
<dbReference type="PROSITE" id="PS50109">
    <property type="entry name" value="HIS_KIN"/>
    <property type="match status" value="1"/>
</dbReference>
<name>A0A6B8RHU3_9BACL</name>
<dbReference type="OrthoDB" id="9809348at2"/>
<dbReference type="EMBL" id="CP034235">
    <property type="protein sequence ID" value="QGQ96031.1"/>
    <property type="molecule type" value="Genomic_DNA"/>
</dbReference>
<evidence type="ECO:0000256" key="4">
    <source>
        <dbReference type="ARBA" id="ARBA00022475"/>
    </source>
</evidence>
<dbReference type="GO" id="GO:0005524">
    <property type="term" value="F:ATP binding"/>
    <property type="evidence" value="ECO:0007669"/>
    <property type="project" value="UniProtKB-KW"/>
</dbReference>
<keyword evidence="9" id="KW-0067">ATP-binding</keyword>
<dbReference type="SUPFAM" id="SSF158472">
    <property type="entry name" value="HAMP domain-like"/>
    <property type="match status" value="1"/>
</dbReference>
<keyword evidence="16" id="KW-1185">Reference proteome</keyword>
<dbReference type="Pfam" id="PF06580">
    <property type="entry name" value="His_kinase"/>
    <property type="match status" value="1"/>
</dbReference>
<dbReference type="Pfam" id="PF02518">
    <property type="entry name" value="HATPase_c"/>
    <property type="match status" value="1"/>
</dbReference>
<dbReference type="InterPro" id="IPR036890">
    <property type="entry name" value="HATPase_C_sf"/>
</dbReference>
<dbReference type="PRINTS" id="PR00344">
    <property type="entry name" value="BCTRLSENSOR"/>
</dbReference>
<feature type="domain" description="Histidine kinase" evidence="13">
    <location>
        <begin position="481"/>
        <end position="590"/>
    </location>
</feature>
<comment type="subcellular location">
    <subcellularLocation>
        <location evidence="2">Cell membrane</location>
        <topology evidence="2">Multi-pass membrane protein</topology>
    </subcellularLocation>
</comment>
<evidence type="ECO:0000256" key="7">
    <source>
        <dbReference type="ARBA" id="ARBA00022741"/>
    </source>
</evidence>
<dbReference type="EC" id="2.7.13.3" evidence="3"/>
<evidence type="ECO:0000256" key="10">
    <source>
        <dbReference type="ARBA" id="ARBA00023012"/>
    </source>
</evidence>
<feature type="transmembrane region" description="Helical" evidence="12">
    <location>
        <begin position="292"/>
        <end position="314"/>
    </location>
</feature>
<dbReference type="GO" id="GO:0005886">
    <property type="term" value="C:plasma membrane"/>
    <property type="evidence" value="ECO:0007669"/>
    <property type="project" value="UniProtKB-SubCell"/>
</dbReference>
<dbReference type="InterPro" id="IPR004358">
    <property type="entry name" value="Sig_transdc_His_kin-like_C"/>
</dbReference>
<dbReference type="InterPro" id="IPR003660">
    <property type="entry name" value="HAMP_dom"/>
</dbReference>
<dbReference type="Pfam" id="PF00672">
    <property type="entry name" value="HAMP"/>
    <property type="match status" value="1"/>
</dbReference>
<keyword evidence="12" id="KW-1133">Transmembrane helix</keyword>
<evidence type="ECO:0000256" key="12">
    <source>
        <dbReference type="SAM" id="Phobius"/>
    </source>
</evidence>
<evidence type="ECO:0000259" key="14">
    <source>
        <dbReference type="PROSITE" id="PS50885"/>
    </source>
</evidence>
<dbReference type="AlphaFoldDB" id="A0A6B8RHU3"/>
<feature type="transmembrane region" description="Helical" evidence="12">
    <location>
        <begin position="12"/>
        <end position="33"/>
    </location>
</feature>
<evidence type="ECO:0000313" key="15">
    <source>
        <dbReference type="EMBL" id="QGQ96031.1"/>
    </source>
</evidence>
<keyword evidence="5" id="KW-0597">Phosphoprotein</keyword>
<dbReference type="InterPro" id="IPR003594">
    <property type="entry name" value="HATPase_dom"/>
</dbReference>
<keyword evidence="12" id="KW-0812">Transmembrane</keyword>
<keyword evidence="6" id="KW-0808">Transferase</keyword>
<reference evidence="16" key="1">
    <citation type="submission" date="2018-11" db="EMBL/GenBank/DDBJ databases">
        <title>Complete genome sequence of Paenibacillus sp. ML311-T8.</title>
        <authorList>
            <person name="Nam Y.-D."/>
            <person name="Kang J."/>
            <person name="Chung W.-H."/>
            <person name="Park Y.S."/>
        </authorList>
    </citation>
    <scope>NUCLEOTIDE SEQUENCE [LARGE SCALE GENOMIC DNA]</scope>
    <source>
        <strain evidence="16">ML311-T8</strain>
    </source>
</reference>
<dbReference type="Gene3D" id="3.30.565.10">
    <property type="entry name" value="Histidine kinase-like ATPase, C-terminal domain"/>
    <property type="match status" value="1"/>
</dbReference>
<evidence type="ECO:0000259" key="13">
    <source>
        <dbReference type="PROSITE" id="PS50109"/>
    </source>
</evidence>
<dbReference type="PROSITE" id="PS50885">
    <property type="entry name" value="HAMP"/>
    <property type="match status" value="1"/>
</dbReference>
<evidence type="ECO:0000256" key="1">
    <source>
        <dbReference type="ARBA" id="ARBA00000085"/>
    </source>
</evidence>
<gene>
    <name evidence="15" type="ORF">EHS13_14665</name>
</gene>